<dbReference type="KEGG" id="mai:MICA_1822"/>
<dbReference type="OrthoDB" id="9817754at2"/>
<organism evidence="1 2">
    <name type="scientific">Micavibrio aeruginosavorus (strain ARL-13)</name>
    <dbReference type="NCBI Taxonomy" id="856793"/>
    <lineage>
        <taxon>Bacteria</taxon>
        <taxon>Pseudomonadati</taxon>
        <taxon>Bdellovibrionota</taxon>
        <taxon>Bdellovibrionia</taxon>
        <taxon>Bdellovibrionales</taxon>
        <taxon>Pseudobdellovibrionaceae</taxon>
        <taxon>Micavibrio</taxon>
    </lineage>
</organism>
<protein>
    <submittedName>
        <fullName evidence="1">Uncharacterized protein</fullName>
    </submittedName>
</protein>
<name>G2KSY8_MICAA</name>
<evidence type="ECO:0000313" key="2">
    <source>
        <dbReference type="Proteomes" id="UP000009286"/>
    </source>
</evidence>
<dbReference type="EMBL" id="CP002382">
    <property type="protein sequence ID" value="AEP10133.1"/>
    <property type="molecule type" value="Genomic_DNA"/>
</dbReference>
<dbReference type="STRING" id="856793.MICA_1822"/>
<gene>
    <name evidence="1" type="ordered locus">MICA_1822</name>
</gene>
<dbReference type="Proteomes" id="UP000009286">
    <property type="component" value="Chromosome"/>
</dbReference>
<sequence>MQGQDKNNNNEDEALLPVPIKKDGDREGMIALRNGVLIQKHAEFLDDADHSLDSADLEAKAASLYYLQLYIHAAERQSLRDQNLPVPDVIGYAIDEKKFTREIALMRRIIKTLDYSDAYLNELDQSVDTIHAALQRSEFVRETQAAWPHLGPVYRKTALNHIQKIHAQTQNIAGVQAPPTLTMQFNQSACTPPAAPGAHATIVLAYQSDNLDEAAGVSALGQACIQKSGVAPPLRPQIFYNTHADTNFLARDFASAASTVHHEQHHVMQSALMLAYAQGRIPKCHPIAHDVEIMWALHKERAYITHAIQSIYRIQHKEQDTHYIQNRMQERLSLRLRA</sequence>
<accession>G2KSY8</accession>
<dbReference type="AlphaFoldDB" id="G2KSY8"/>
<evidence type="ECO:0000313" key="1">
    <source>
        <dbReference type="EMBL" id="AEP10133.1"/>
    </source>
</evidence>
<dbReference type="RefSeq" id="WP_014103356.1">
    <property type="nucleotide sequence ID" value="NC_016026.1"/>
</dbReference>
<reference evidence="1 2" key="1">
    <citation type="journal article" date="2011" name="BMC Genomics">
        <title>Genomic insights into an obligate epibiotic bacterial predator: Micavibrio aeruginosavorus ARL-13.</title>
        <authorList>
            <person name="Wang Z."/>
            <person name="Kadouri D."/>
            <person name="Wu M."/>
        </authorList>
    </citation>
    <scope>NUCLEOTIDE SEQUENCE [LARGE SCALE GENOMIC DNA]</scope>
    <source>
        <strain evidence="1 2">ARL-13</strain>
    </source>
</reference>
<keyword evidence="2" id="KW-1185">Reference proteome</keyword>
<proteinExistence type="predicted"/>
<dbReference type="HOGENOM" id="CLU_820877_0_0_5"/>